<feature type="domain" description="RNase III" evidence="11">
    <location>
        <begin position="1"/>
        <end position="122"/>
    </location>
</feature>
<evidence type="ECO:0000256" key="7">
    <source>
        <dbReference type="ARBA" id="ARBA00022801"/>
    </source>
</evidence>
<evidence type="ECO:0000256" key="9">
    <source>
        <dbReference type="HAMAP-Rule" id="MF_00104"/>
    </source>
</evidence>
<dbReference type="RefSeq" id="WP_322497811.1">
    <property type="nucleotide sequence ID" value="NZ_JARGYT010000039.1"/>
</dbReference>
<dbReference type="Pfam" id="PF00035">
    <property type="entry name" value="dsrm"/>
    <property type="match status" value="1"/>
</dbReference>
<dbReference type="PROSITE" id="PS50142">
    <property type="entry name" value="RNASE_3_2"/>
    <property type="match status" value="1"/>
</dbReference>
<comment type="subunit">
    <text evidence="9">Homodimer.</text>
</comment>
<feature type="binding site" evidence="9">
    <location>
        <position position="108"/>
    </location>
    <ligand>
        <name>Mg(2+)</name>
        <dbReference type="ChEBI" id="CHEBI:18420"/>
    </ligand>
</feature>
<feature type="binding site" evidence="9">
    <location>
        <position position="35"/>
    </location>
    <ligand>
        <name>Mg(2+)</name>
        <dbReference type="ChEBI" id="CHEBI:18420"/>
    </ligand>
</feature>
<dbReference type="Proteomes" id="UP001293791">
    <property type="component" value="Unassembled WGS sequence"/>
</dbReference>
<dbReference type="HAMAP" id="MF_00104">
    <property type="entry name" value="RNase_III"/>
    <property type="match status" value="1"/>
</dbReference>
<dbReference type="SMART" id="SM00535">
    <property type="entry name" value="RIBOc"/>
    <property type="match status" value="1"/>
</dbReference>
<evidence type="ECO:0000256" key="5">
    <source>
        <dbReference type="ARBA" id="ARBA00022722"/>
    </source>
</evidence>
<keyword evidence="9" id="KW-0699">rRNA-binding</keyword>
<keyword evidence="9" id="KW-0479">Metal-binding</keyword>
<name>A0ABU5L888_9RICK</name>
<dbReference type="EC" id="3.1.26.3" evidence="9"/>
<evidence type="ECO:0000256" key="3">
    <source>
        <dbReference type="ARBA" id="ARBA00022552"/>
    </source>
</evidence>
<dbReference type="InterPro" id="IPR000999">
    <property type="entry name" value="RNase_III_dom"/>
</dbReference>
<dbReference type="InterPro" id="IPR036389">
    <property type="entry name" value="RNase_III_sf"/>
</dbReference>
<keyword evidence="9" id="KW-0963">Cytoplasm</keyword>
<evidence type="ECO:0000256" key="6">
    <source>
        <dbReference type="ARBA" id="ARBA00022759"/>
    </source>
</evidence>
<dbReference type="InterPro" id="IPR011907">
    <property type="entry name" value="RNase_III"/>
</dbReference>
<comment type="subcellular location">
    <subcellularLocation>
        <location evidence="9">Cytoplasm</location>
    </subcellularLocation>
</comment>
<dbReference type="Gene3D" id="1.10.1520.10">
    <property type="entry name" value="Ribonuclease III domain"/>
    <property type="match status" value="1"/>
</dbReference>
<comment type="catalytic activity">
    <reaction evidence="1 9">
        <text>Endonucleolytic cleavage to 5'-phosphomonoester.</text>
        <dbReference type="EC" id="3.1.26.3"/>
    </reaction>
</comment>
<evidence type="ECO:0000259" key="10">
    <source>
        <dbReference type="PROSITE" id="PS50137"/>
    </source>
</evidence>
<keyword evidence="9" id="KW-0819">tRNA processing</keyword>
<keyword evidence="3 9" id="KW-0698">rRNA processing</keyword>
<keyword evidence="5 9" id="KW-0540">Nuclease</keyword>
<evidence type="ECO:0000259" key="11">
    <source>
        <dbReference type="PROSITE" id="PS50142"/>
    </source>
</evidence>
<evidence type="ECO:0000256" key="2">
    <source>
        <dbReference type="ARBA" id="ARBA00010183"/>
    </source>
</evidence>
<organism evidence="12 13">
    <name type="scientific">Candidatus Cyrtobacter comes</name>
    <dbReference type="NCBI Taxonomy" id="675776"/>
    <lineage>
        <taxon>Bacteria</taxon>
        <taxon>Pseudomonadati</taxon>
        <taxon>Pseudomonadota</taxon>
        <taxon>Alphaproteobacteria</taxon>
        <taxon>Rickettsiales</taxon>
        <taxon>Candidatus Midichloriaceae</taxon>
        <taxon>Candidatus Cyrtobacter</taxon>
    </lineage>
</organism>
<dbReference type="SUPFAM" id="SSF69065">
    <property type="entry name" value="RNase III domain-like"/>
    <property type="match status" value="1"/>
</dbReference>
<keyword evidence="9" id="KW-0460">Magnesium</keyword>
<keyword evidence="13" id="KW-1185">Reference proteome</keyword>
<feature type="active site" evidence="9">
    <location>
        <position position="111"/>
    </location>
</feature>
<feature type="binding site" evidence="9">
    <location>
        <position position="111"/>
    </location>
    <ligand>
        <name>Mg(2+)</name>
        <dbReference type="ChEBI" id="CHEBI:18420"/>
    </ligand>
</feature>
<evidence type="ECO:0000313" key="12">
    <source>
        <dbReference type="EMBL" id="MDZ5762341.1"/>
    </source>
</evidence>
<keyword evidence="6 9" id="KW-0255">Endonuclease</keyword>
<comment type="function">
    <text evidence="9">Digests double-stranded RNA. Involved in the processing of primary rRNA transcript to yield the immediate precursors to the large and small rRNAs (23S and 16S). Processes some mRNAs, and tRNAs when they are encoded in the rRNA operon. Processes pre-crRNA and tracrRNA of type II CRISPR loci if present in the organism.</text>
</comment>
<comment type="similarity">
    <text evidence="2">Belongs to the ribonuclease III family.</text>
</comment>
<evidence type="ECO:0000256" key="1">
    <source>
        <dbReference type="ARBA" id="ARBA00000109"/>
    </source>
</evidence>
<dbReference type="Gene3D" id="3.30.160.20">
    <property type="match status" value="1"/>
</dbReference>
<keyword evidence="4 9" id="KW-0507">mRNA processing</keyword>
<evidence type="ECO:0000313" key="13">
    <source>
        <dbReference type="Proteomes" id="UP001293791"/>
    </source>
</evidence>
<feature type="domain" description="DRBM" evidence="10">
    <location>
        <begin position="147"/>
        <end position="216"/>
    </location>
</feature>
<keyword evidence="7 9" id="KW-0378">Hydrolase</keyword>
<dbReference type="PANTHER" id="PTHR11207">
    <property type="entry name" value="RIBONUCLEASE III"/>
    <property type="match status" value="1"/>
</dbReference>
<dbReference type="EMBL" id="JARGYT010000039">
    <property type="protein sequence ID" value="MDZ5762341.1"/>
    <property type="molecule type" value="Genomic_DNA"/>
</dbReference>
<dbReference type="NCBIfam" id="TIGR02191">
    <property type="entry name" value="RNaseIII"/>
    <property type="match status" value="1"/>
</dbReference>
<dbReference type="SMART" id="SM00358">
    <property type="entry name" value="DSRM"/>
    <property type="match status" value="1"/>
</dbReference>
<keyword evidence="8 9" id="KW-0694">RNA-binding</keyword>
<gene>
    <name evidence="9" type="primary">rnc</name>
    <name evidence="12" type="ORF">Cyrtocomes_00720</name>
</gene>
<sequence>MKISYNFKDSNLLKQALTHPSHKSCNKNPSYERLEFLGDKILGAIIAKYIYIKFQHSPEGHLSLMHSNLVSSEAINKVANKVSIGEFIIMDKGEENSGGRKNANNIENVMEALIGAVFLDGGYQESEKFVLDLWEGTFSRDDMMHKNPKSLLQEIVQKSGKSIPTYEVTKKSGPSHESIFEVCVTAQDIGSAHADGNSIKEAECNAALKLIEKLNLK</sequence>
<evidence type="ECO:0000256" key="8">
    <source>
        <dbReference type="ARBA" id="ARBA00022884"/>
    </source>
</evidence>
<accession>A0ABU5L888</accession>
<comment type="caution">
    <text evidence="12">The sequence shown here is derived from an EMBL/GenBank/DDBJ whole genome shotgun (WGS) entry which is preliminary data.</text>
</comment>
<dbReference type="InterPro" id="IPR014720">
    <property type="entry name" value="dsRBD_dom"/>
</dbReference>
<dbReference type="Pfam" id="PF14622">
    <property type="entry name" value="Ribonucleas_3_3"/>
    <property type="match status" value="1"/>
</dbReference>
<feature type="active site" evidence="9">
    <location>
        <position position="39"/>
    </location>
</feature>
<dbReference type="PANTHER" id="PTHR11207:SF0">
    <property type="entry name" value="RIBONUCLEASE 3"/>
    <property type="match status" value="1"/>
</dbReference>
<dbReference type="CDD" id="cd10845">
    <property type="entry name" value="DSRM_RNAse_III_family"/>
    <property type="match status" value="1"/>
</dbReference>
<dbReference type="SUPFAM" id="SSF54768">
    <property type="entry name" value="dsRNA-binding domain-like"/>
    <property type="match status" value="1"/>
</dbReference>
<proteinExistence type="inferred from homology"/>
<evidence type="ECO:0000256" key="4">
    <source>
        <dbReference type="ARBA" id="ARBA00022664"/>
    </source>
</evidence>
<dbReference type="PROSITE" id="PS50137">
    <property type="entry name" value="DS_RBD"/>
    <property type="match status" value="1"/>
</dbReference>
<protein>
    <recommendedName>
        <fullName evidence="9">Ribonuclease 3</fullName>
        <ecNumber evidence="9">3.1.26.3</ecNumber>
    </recommendedName>
    <alternativeName>
        <fullName evidence="9">Ribonuclease III</fullName>
        <shortName evidence="9">RNase III</shortName>
    </alternativeName>
</protein>
<reference evidence="12 13" key="1">
    <citation type="submission" date="2023-02" db="EMBL/GenBank/DDBJ databases">
        <title>Host association and intracellularity evolved multiple times independently in the Rickettsiales.</title>
        <authorList>
            <person name="Castelli M."/>
            <person name="Nardi T."/>
            <person name="Gammuto L."/>
            <person name="Bellinzona G."/>
            <person name="Sabaneyeva E."/>
            <person name="Potekhin A."/>
            <person name="Serra V."/>
            <person name="Petroni G."/>
            <person name="Sassera D."/>
        </authorList>
    </citation>
    <scope>NUCLEOTIDE SEQUENCE [LARGE SCALE GENOMIC DNA]</scope>
    <source>
        <strain evidence="12 13">BOD18</strain>
    </source>
</reference>
<dbReference type="CDD" id="cd00593">
    <property type="entry name" value="RIBOc"/>
    <property type="match status" value="1"/>
</dbReference>
<comment type="cofactor">
    <cofactor evidence="9">
        <name>Mg(2+)</name>
        <dbReference type="ChEBI" id="CHEBI:18420"/>
    </cofactor>
</comment>